<feature type="region of interest" description="Disordered" evidence="6">
    <location>
        <begin position="151"/>
        <end position="187"/>
    </location>
</feature>
<dbReference type="GO" id="GO:0003677">
    <property type="term" value="F:DNA binding"/>
    <property type="evidence" value="ECO:0007669"/>
    <property type="project" value="InterPro"/>
</dbReference>
<dbReference type="CDD" id="cd12148">
    <property type="entry name" value="fungal_TF_MHR"/>
    <property type="match status" value="1"/>
</dbReference>
<dbReference type="CDD" id="cd00067">
    <property type="entry name" value="GAL4"/>
    <property type="match status" value="1"/>
</dbReference>
<dbReference type="PANTHER" id="PTHR47338">
    <property type="entry name" value="ZN(II)2CYS6 TRANSCRIPTION FACTOR (EUROFUNG)-RELATED"/>
    <property type="match status" value="1"/>
</dbReference>
<accession>A0A6H0Y5A2</accession>
<dbReference type="PANTHER" id="PTHR47338:SF11">
    <property type="entry name" value="ZN(II)2CYS6 TRANSCRIPTION FACTOR (EUROFUNG)"/>
    <property type="match status" value="1"/>
</dbReference>
<keyword evidence="2" id="KW-0479">Metal-binding</keyword>
<evidence type="ECO:0000259" key="7">
    <source>
        <dbReference type="PROSITE" id="PS50048"/>
    </source>
</evidence>
<dbReference type="Pfam" id="PF00172">
    <property type="entry name" value="Zn_clus"/>
    <property type="match status" value="1"/>
</dbReference>
<evidence type="ECO:0000313" key="8">
    <source>
        <dbReference type="EMBL" id="QIX02101.1"/>
    </source>
</evidence>
<proteinExistence type="predicted"/>
<keyword evidence="3" id="KW-0805">Transcription regulation</keyword>
<keyword evidence="9" id="KW-1185">Reference proteome</keyword>
<dbReference type="PROSITE" id="PS00463">
    <property type="entry name" value="ZN2_CY6_FUNGAL_1"/>
    <property type="match status" value="1"/>
</dbReference>
<evidence type="ECO:0000256" key="5">
    <source>
        <dbReference type="ARBA" id="ARBA00023242"/>
    </source>
</evidence>
<feature type="compositionally biased region" description="Polar residues" evidence="6">
    <location>
        <begin position="25"/>
        <end position="36"/>
    </location>
</feature>
<dbReference type="InterPro" id="IPR001138">
    <property type="entry name" value="Zn2Cys6_DnaBD"/>
</dbReference>
<sequence>MIATLQPRFTDLTTPHAQDTRLKPNWNNRPSDSATNRPCPVPSGCEMETPRPLELRASHERTSSTQDTRYQHVYGNAQPLRAQTLPGVRDILTPPSAQPTYSHQDNWRAGPPPSQHYFREHTYHAQPPAAYPPRPEYTTQDRRLELPVLETRPLPGLPPSPYTSLHTEAGRDYDARPRQLSGGSYARDSVISPYTPYEENGVRSYERHLAGPPIVSTDPGKRYVIEDTPEGQYYVYENGHRVPVEVDGERVNPQWGLTKANKPRKRLAMACMDCREKKIRCDQRGPTCLQCEKAKRVCKMYDGKTHASVSTNVGRARSNHSQHDVTEWSSNGGSPPPARTTTAGAMAIEPGPHHRDAEMDMLQKRRAQDELATNAIKRQKSASPATIHNIVHMGVNGSSMAPRPFSEEVDPFIIDSGLTMHLLELYFDNINSGVYSLFPREPFMRWVISRTEKSPTDRMVLHAMMATASIFRPQQHSNVGEHCAALAVAALNAKFGKFSLGLIHIRLLLALYNFAKNSRGMAWEHCGAAMRAISALRFNNEEGCSTGPDADPTGTKEYGLTYNQAVECRRRTFWCGFMMDRFNGFCEGMLCTVDKADVYLRLPCAESTFDVGARSQAPFFDNGIVDRADAVLTSVAPVAPMAHLALITSIWGDVMNFVYRGFHRSSSGHAAAYEAFYADTYRALTAWSSRLPTHLVYSEENHVRSVRERYSSDFVTMHILHQYALLKLNRCMRWSLMPESVARNISEAHTHAHQLLGIVSRLATARNDGTNSPAAHARCYSFSTPFVGFAVVSAVDVISAGGPDDNLKPTISSMRDGLAFLQELAPYWISAVDQAKAVEKRFYQLNNVVSRPYKAVSGCWLGRKWGLEDPLERELDLKDDCIYGVEGTVYFEALEKLKQNGFTTAKSSA</sequence>
<name>A0A6H0Y5A2_9PEZI</name>
<dbReference type="GO" id="GO:0008270">
    <property type="term" value="F:zinc ion binding"/>
    <property type="evidence" value="ECO:0007669"/>
    <property type="project" value="InterPro"/>
</dbReference>
<dbReference type="SMART" id="SM00906">
    <property type="entry name" value="Fungal_trans"/>
    <property type="match status" value="1"/>
</dbReference>
<feature type="domain" description="Zn(2)-C6 fungal-type" evidence="7">
    <location>
        <begin position="270"/>
        <end position="300"/>
    </location>
</feature>
<evidence type="ECO:0000256" key="1">
    <source>
        <dbReference type="ARBA" id="ARBA00004123"/>
    </source>
</evidence>
<dbReference type="Gene3D" id="4.10.240.10">
    <property type="entry name" value="Zn(2)-C6 fungal-type DNA-binding domain"/>
    <property type="match status" value="1"/>
</dbReference>
<evidence type="ECO:0000256" key="3">
    <source>
        <dbReference type="ARBA" id="ARBA00023015"/>
    </source>
</evidence>
<dbReference type="GO" id="GO:0006351">
    <property type="term" value="P:DNA-templated transcription"/>
    <property type="evidence" value="ECO:0007669"/>
    <property type="project" value="InterPro"/>
</dbReference>
<dbReference type="GO" id="GO:0000981">
    <property type="term" value="F:DNA-binding transcription factor activity, RNA polymerase II-specific"/>
    <property type="evidence" value="ECO:0007669"/>
    <property type="project" value="InterPro"/>
</dbReference>
<dbReference type="Pfam" id="PF04082">
    <property type="entry name" value="Fungal_trans"/>
    <property type="match status" value="1"/>
</dbReference>
<protein>
    <recommendedName>
        <fullName evidence="7">Zn(2)-C6 fungal-type domain-containing protein</fullName>
    </recommendedName>
</protein>
<dbReference type="SMART" id="SM00066">
    <property type="entry name" value="GAL4"/>
    <property type="match status" value="1"/>
</dbReference>
<feature type="compositionally biased region" description="Polar residues" evidence="6">
    <location>
        <begin position="327"/>
        <end position="341"/>
    </location>
</feature>
<evidence type="ECO:0000256" key="4">
    <source>
        <dbReference type="ARBA" id="ARBA00023163"/>
    </source>
</evidence>
<organism evidence="8 9">
    <name type="scientific">Peltaster fructicola</name>
    <dbReference type="NCBI Taxonomy" id="286661"/>
    <lineage>
        <taxon>Eukaryota</taxon>
        <taxon>Fungi</taxon>
        <taxon>Dikarya</taxon>
        <taxon>Ascomycota</taxon>
        <taxon>Pezizomycotina</taxon>
        <taxon>Dothideomycetes</taxon>
        <taxon>Dothideomycetes incertae sedis</taxon>
        <taxon>Peltaster</taxon>
    </lineage>
</organism>
<evidence type="ECO:0000256" key="6">
    <source>
        <dbReference type="SAM" id="MobiDB-lite"/>
    </source>
</evidence>
<keyword evidence="5" id="KW-0539">Nucleus</keyword>
<dbReference type="GO" id="GO:0005634">
    <property type="term" value="C:nucleus"/>
    <property type="evidence" value="ECO:0007669"/>
    <property type="project" value="UniProtKB-SubCell"/>
</dbReference>
<feature type="compositionally biased region" description="Basic and acidic residues" evidence="6">
    <location>
        <begin position="168"/>
        <end position="177"/>
    </location>
</feature>
<keyword evidence="4" id="KW-0804">Transcription</keyword>
<dbReference type="InterPro" id="IPR036864">
    <property type="entry name" value="Zn2-C6_fun-type_DNA-bd_sf"/>
</dbReference>
<dbReference type="PROSITE" id="PS50048">
    <property type="entry name" value="ZN2_CY6_FUNGAL_2"/>
    <property type="match status" value="1"/>
</dbReference>
<gene>
    <name evidence="8" type="ORF">AMS68_007618</name>
</gene>
<dbReference type="SUPFAM" id="SSF57701">
    <property type="entry name" value="Zn2/Cys6 DNA-binding domain"/>
    <property type="match status" value="1"/>
</dbReference>
<dbReference type="InterPro" id="IPR050815">
    <property type="entry name" value="TF_fung"/>
</dbReference>
<dbReference type="EMBL" id="CP051143">
    <property type="protein sequence ID" value="QIX02101.1"/>
    <property type="molecule type" value="Genomic_DNA"/>
</dbReference>
<feature type="region of interest" description="Disordered" evidence="6">
    <location>
        <begin position="309"/>
        <end position="341"/>
    </location>
</feature>
<evidence type="ECO:0000256" key="2">
    <source>
        <dbReference type="ARBA" id="ARBA00022723"/>
    </source>
</evidence>
<dbReference type="OrthoDB" id="5426798at2759"/>
<dbReference type="Proteomes" id="UP000503462">
    <property type="component" value="Chromosome 5"/>
</dbReference>
<reference evidence="8 9" key="1">
    <citation type="journal article" date="2016" name="Sci. Rep.">
        <title>Peltaster fructicola genome reveals evolution from an invasive phytopathogen to an ectophytic parasite.</title>
        <authorList>
            <person name="Xu C."/>
            <person name="Chen H."/>
            <person name="Gleason M.L."/>
            <person name="Xu J.R."/>
            <person name="Liu H."/>
            <person name="Zhang R."/>
            <person name="Sun G."/>
        </authorList>
    </citation>
    <scope>NUCLEOTIDE SEQUENCE [LARGE SCALE GENOMIC DNA]</scope>
    <source>
        <strain evidence="8 9">LNHT1506</strain>
    </source>
</reference>
<comment type="subcellular location">
    <subcellularLocation>
        <location evidence="1">Nucleus</location>
    </subcellularLocation>
</comment>
<evidence type="ECO:0000313" key="9">
    <source>
        <dbReference type="Proteomes" id="UP000503462"/>
    </source>
</evidence>
<dbReference type="InterPro" id="IPR007219">
    <property type="entry name" value="XnlR_reg_dom"/>
</dbReference>
<feature type="region of interest" description="Disordered" evidence="6">
    <location>
        <begin position="1"/>
        <end position="49"/>
    </location>
</feature>
<dbReference type="AlphaFoldDB" id="A0A6H0Y5A2"/>